<evidence type="ECO:0000256" key="4">
    <source>
        <dbReference type="PROSITE-ProRule" id="PRU00335"/>
    </source>
</evidence>
<accession>A0A6S6U9T5</accession>
<reference evidence="6" key="1">
    <citation type="submission" date="2020-01" db="EMBL/GenBank/DDBJ databases">
        <authorList>
            <person name="Meier V. D."/>
            <person name="Meier V D."/>
        </authorList>
    </citation>
    <scope>NUCLEOTIDE SEQUENCE</scope>
    <source>
        <strain evidence="6">HLG_WM_MAG_10</strain>
    </source>
</reference>
<dbReference type="AlphaFoldDB" id="A0A6S6U9T5"/>
<dbReference type="EMBL" id="CACVAQ010000527">
    <property type="protein sequence ID" value="CAA6829976.1"/>
    <property type="molecule type" value="Genomic_DNA"/>
</dbReference>
<protein>
    <recommendedName>
        <fullName evidence="5">HTH tetR-type domain-containing protein</fullName>
    </recommendedName>
</protein>
<feature type="domain" description="HTH tetR-type" evidence="5">
    <location>
        <begin position="4"/>
        <end position="64"/>
    </location>
</feature>
<proteinExistence type="predicted"/>
<dbReference type="PROSITE" id="PS50977">
    <property type="entry name" value="HTH_TETR_2"/>
    <property type="match status" value="1"/>
</dbReference>
<dbReference type="PANTHER" id="PTHR47506">
    <property type="entry name" value="TRANSCRIPTIONAL REGULATORY PROTEIN"/>
    <property type="match status" value="1"/>
</dbReference>
<keyword evidence="2 4" id="KW-0238">DNA-binding</keyword>
<keyword evidence="1" id="KW-0805">Transcription regulation</keyword>
<dbReference type="InterPro" id="IPR009057">
    <property type="entry name" value="Homeodomain-like_sf"/>
</dbReference>
<dbReference type="PANTHER" id="PTHR47506:SF6">
    <property type="entry name" value="HTH-TYPE TRANSCRIPTIONAL REPRESSOR NEMR"/>
    <property type="match status" value="1"/>
</dbReference>
<sequence>MGYKHQKEDIIALGSELIRKNGYHNVGINEILKICAIPKGSFYNFFSSKEDFVAQSIQWYGLKNLELVASFLETDEPSPTQRLRNFYEHLLDINHKEGCNAGCLINNLSIELAGINAPLANVIDKQFQAITVEVAHCVQAGQELGEITQKFSALYIAEYIQAGIGGAFSRMKAQNNRNYLDKWYAMTFEFIAAKA</sequence>
<dbReference type="InterPro" id="IPR011075">
    <property type="entry name" value="TetR_C"/>
</dbReference>
<dbReference type="SUPFAM" id="SSF46689">
    <property type="entry name" value="Homeodomain-like"/>
    <property type="match status" value="1"/>
</dbReference>
<dbReference type="GO" id="GO:0003677">
    <property type="term" value="F:DNA binding"/>
    <property type="evidence" value="ECO:0007669"/>
    <property type="project" value="UniProtKB-UniRule"/>
</dbReference>
<dbReference type="Pfam" id="PF16925">
    <property type="entry name" value="TetR_C_13"/>
    <property type="match status" value="1"/>
</dbReference>
<keyword evidence="3" id="KW-0804">Transcription</keyword>
<evidence type="ECO:0000256" key="2">
    <source>
        <dbReference type="ARBA" id="ARBA00023125"/>
    </source>
</evidence>
<evidence type="ECO:0000256" key="1">
    <source>
        <dbReference type="ARBA" id="ARBA00023015"/>
    </source>
</evidence>
<dbReference type="Gene3D" id="1.10.357.10">
    <property type="entry name" value="Tetracycline Repressor, domain 2"/>
    <property type="match status" value="1"/>
</dbReference>
<name>A0A6S6U9T5_9BACT</name>
<dbReference type="Pfam" id="PF00440">
    <property type="entry name" value="TetR_N"/>
    <property type="match status" value="1"/>
</dbReference>
<evidence type="ECO:0000256" key="3">
    <source>
        <dbReference type="ARBA" id="ARBA00023163"/>
    </source>
</evidence>
<dbReference type="InterPro" id="IPR036271">
    <property type="entry name" value="Tet_transcr_reg_TetR-rel_C_sf"/>
</dbReference>
<dbReference type="InterPro" id="IPR001647">
    <property type="entry name" value="HTH_TetR"/>
</dbReference>
<organism evidence="6">
    <name type="scientific">uncultured Aureispira sp</name>
    <dbReference type="NCBI Taxonomy" id="1331704"/>
    <lineage>
        <taxon>Bacteria</taxon>
        <taxon>Pseudomonadati</taxon>
        <taxon>Bacteroidota</taxon>
        <taxon>Saprospiria</taxon>
        <taxon>Saprospirales</taxon>
        <taxon>Saprospiraceae</taxon>
        <taxon>Aureispira</taxon>
        <taxon>environmental samples</taxon>
    </lineage>
</organism>
<dbReference type="SUPFAM" id="SSF48498">
    <property type="entry name" value="Tetracyclin repressor-like, C-terminal domain"/>
    <property type="match status" value="1"/>
</dbReference>
<gene>
    <name evidence="6" type="ORF">HELGO_WM26180</name>
</gene>
<evidence type="ECO:0000313" key="6">
    <source>
        <dbReference type="EMBL" id="CAA6829976.1"/>
    </source>
</evidence>
<feature type="DNA-binding region" description="H-T-H motif" evidence="4">
    <location>
        <begin position="27"/>
        <end position="46"/>
    </location>
</feature>
<evidence type="ECO:0000259" key="5">
    <source>
        <dbReference type="PROSITE" id="PS50977"/>
    </source>
</evidence>